<proteinExistence type="predicted"/>
<gene>
    <name evidence="1" type="ORF">MSG28_014274</name>
</gene>
<dbReference type="Proteomes" id="UP001064048">
    <property type="component" value="Chromosome 25"/>
</dbReference>
<name>A0ACC0JGH9_CHOFU</name>
<comment type="caution">
    <text evidence="1">The sequence shown here is derived from an EMBL/GenBank/DDBJ whole genome shotgun (WGS) entry which is preliminary data.</text>
</comment>
<keyword evidence="2" id="KW-1185">Reference proteome</keyword>
<protein>
    <submittedName>
        <fullName evidence="1">Uncharacterized protein</fullName>
    </submittedName>
</protein>
<evidence type="ECO:0000313" key="1">
    <source>
        <dbReference type="EMBL" id="KAI8423245.1"/>
    </source>
</evidence>
<evidence type="ECO:0000313" key="2">
    <source>
        <dbReference type="Proteomes" id="UP001064048"/>
    </source>
</evidence>
<dbReference type="EMBL" id="CM046125">
    <property type="protein sequence ID" value="KAI8423245.1"/>
    <property type="molecule type" value="Genomic_DNA"/>
</dbReference>
<organism evidence="1 2">
    <name type="scientific">Choristoneura fumiferana</name>
    <name type="common">Spruce budworm moth</name>
    <name type="synonym">Archips fumiferana</name>
    <dbReference type="NCBI Taxonomy" id="7141"/>
    <lineage>
        <taxon>Eukaryota</taxon>
        <taxon>Metazoa</taxon>
        <taxon>Ecdysozoa</taxon>
        <taxon>Arthropoda</taxon>
        <taxon>Hexapoda</taxon>
        <taxon>Insecta</taxon>
        <taxon>Pterygota</taxon>
        <taxon>Neoptera</taxon>
        <taxon>Endopterygota</taxon>
        <taxon>Lepidoptera</taxon>
        <taxon>Glossata</taxon>
        <taxon>Ditrysia</taxon>
        <taxon>Tortricoidea</taxon>
        <taxon>Tortricidae</taxon>
        <taxon>Tortricinae</taxon>
        <taxon>Choristoneura</taxon>
    </lineage>
</organism>
<reference evidence="1 2" key="1">
    <citation type="journal article" date="2022" name="Genome Biol. Evol.">
        <title>The Spruce Budworm Genome: Reconstructing the Evolutionary History of Antifreeze Proteins.</title>
        <authorList>
            <person name="Beliveau C."/>
            <person name="Gagne P."/>
            <person name="Picq S."/>
            <person name="Vernygora O."/>
            <person name="Keeling C.I."/>
            <person name="Pinkney K."/>
            <person name="Doucet D."/>
            <person name="Wen F."/>
            <person name="Johnston J.S."/>
            <person name="Maaroufi H."/>
            <person name="Boyle B."/>
            <person name="Laroche J."/>
            <person name="Dewar K."/>
            <person name="Juretic N."/>
            <person name="Blackburn G."/>
            <person name="Nisole A."/>
            <person name="Brunet B."/>
            <person name="Brandao M."/>
            <person name="Lumley L."/>
            <person name="Duan J."/>
            <person name="Quan G."/>
            <person name="Lucarotti C.J."/>
            <person name="Roe A.D."/>
            <person name="Sperling F.A.H."/>
            <person name="Levesque R.C."/>
            <person name="Cusson M."/>
        </authorList>
    </citation>
    <scope>NUCLEOTIDE SEQUENCE [LARGE SCALE GENOMIC DNA]</scope>
    <source>
        <strain evidence="1">Glfc:IPQL:Cfum</strain>
    </source>
</reference>
<sequence length="90" mass="9577">MLDERSFRIEADHKSGKMSKLVLLFLVILAVVLMQSGVEACETLFGGDKQGGPSSVRSSVNFSEPLPHILSVGPVALPKEHPCGARCADA</sequence>
<accession>A0ACC0JGH9</accession>